<evidence type="ECO:0000313" key="1">
    <source>
        <dbReference type="EMBL" id="GAA4459076.1"/>
    </source>
</evidence>
<proteinExistence type="predicted"/>
<comment type="caution">
    <text evidence="1">The sequence shown here is derived from an EMBL/GenBank/DDBJ whole genome shotgun (WGS) entry which is preliminary data.</text>
</comment>
<organism evidence="1 2">
    <name type="scientific">Novipirellula rosea</name>
    <dbReference type="NCBI Taxonomy" id="1031540"/>
    <lineage>
        <taxon>Bacteria</taxon>
        <taxon>Pseudomonadati</taxon>
        <taxon>Planctomycetota</taxon>
        <taxon>Planctomycetia</taxon>
        <taxon>Pirellulales</taxon>
        <taxon>Pirellulaceae</taxon>
        <taxon>Novipirellula</taxon>
    </lineage>
</organism>
<keyword evidence="2" id="KW-1185">Reference proteome</keyword>
<gene>
    <name evidence="1" type="ORF">GCM10023156_38130</name>
</gene>
<evidence type="ECO:0000313" key="2">
    <source>
        <dbReference type="Proteomes" id="UP001500840"/>
    </source>
</evidence>
<dbReference type="Proteomes" id="UP001500840">
    <property type="component" value="Unassembled WGS sequence"/>
</dbReference>
<sequence length="171" mass="19329">MYFAFPAEPDSSRLVSFVIVDDNQSSFVEWIYVEEGTRRSGVATEVLQFIEQHGNELTISGATPEGDMFTEAYTTQFPRLGLANNAYSLMVGKSKRHEIWVTRLEQTPGNDLDIVQIWPRDEHCARPVSTMTIYPAKSKAVKVVFADEIYRELSTSELLDGLETIFEPAEV</sequence>
<dbReference type="EMBL" id="BAABGA010000047">
    <property type="protein sequence ID" value="GAA4459076.1"/>
    <property type="molecule type" value="Genomic_DNA"/>
</dbReference>
<protein>
    <recommendedName>
        <fullName evidence="3">N-acetyltransferase domain-containing protein</fullName>
    </recommendedName>
</protein>
<evidence type="ECO:0008006" key="3">
    <source>
        <dbReference type="Google" id="ProtNLM"/>
    </source>
</evidence>
<accession>A0ABP8N363</accession>
<name>A0ABP8N363_9BACT</name>
<reference evidence="2" key="1">
    <citation type="journal article" date="2019" name="Int. J. Syst. Evol. Microbiol.">
        <title>The Global Catalogue of Microorganisms (GCM) 10K type strain sequencing project: providing services to taxonomists for standard genome sequencing and annotation.</title>
        <authorList>
            <consortium name="The Broad Institute Genomics Platform"/>
            <consortium name="The Broad Institute Genome Sequencing Center for Infectious Disease"/>
            <person name="Wu L."/>
            <person name="Ma J."/>
        </authorList>
    </citation>
    <scope>NUCLEOTIDE SEQUENCE [LARGE SCALE GENOMIC DNA]</scope>
    <source>
        <strain evidence="2">JCM 17759</strain>
    </source>
</reference>